<comment type="subunit">
    <text evidence="11">Homohexamer.</text>
</comment>
<comment type="function">
    <text evidence="11">Catalyzes the reversible phosphorylation of UMP to UDP.</text>
</comment>
<feature type="binding site" evidence="11">
    <location>
        <position position="160"/>
    </location>
    <ligand>
        <name>ATP</name>
        <dbReference type="ChEBI" id="CHEBI:30616"/>
    </ligand>
</feature>
<dbReference type="CDD" id="cd04254">
    <property type="entry name" value="AAK_UMPK-PyrH-Ec"/>
    <property type="match status" value="1"/>
</dbReference>
<evidence type="ECO:0000256" key="1">
    <source>
        <dbReference type="ARBA" id="ARBA00004496"/>
    </source>
</evidence>
<evidence type="ECO:0000259" key="12">
    <source>
        <dbReference type="Pfam" id="PF00696"/>
    </source>
</evidence>
<dbReference type="GO" id="GO:0033862">
    <property type="term" value="F:UMP kinase activity"/>
    <property type="evidence" value="ECO:0007669"/>
    <property type="project" value="UniProtKB-EC"/>
</dbReference>
<sequence length="236" mass="25951">MEAKYKRVVIKLSGEALAGEKGFGIDPPTVKEICSSIKEVFEQDVEIAIVVGGGNFWRGRLGEGMDKASADYMGMLCTVINALALQDFLEQMGVPVRVQTAIEMKEVAEPYIKRKAMRHLEKRRVVIFAAGTGNPFFTTDTTASLRAAEIDADIILLAKNVDAVYDSDPVINPDAKKYDRLDYITVINEGLKVMDTTAITLCMDNSIPILVFGLDDPDNIMRAVRGETIGTIIEDK</sequence>
<accession>A0A1H3GB57</accession>
<feature type="region of interest" description="Involved in allosteric activation by GTP" evidence="11">
    <location>
        <begin position="19"/>
        <end position="24"/>
    </location>
</feature>
<dbReference type="AlphaFoldDB" id="A0A1H3GB57"/>
<reference evidence="14" key="1">
    <citation type="submission" date="2016-10" db="EMBL/GenBank/DDBJ databases">
        <authorList>
            <person name="Varghese N."/>
            <person name="Submissions S."/>
        </authorList>
    </citation>
    <scope>NUCLEOTIDE SEQUENCE [LARGE SCALE GENOMIC DNA]</scope>
    <source>
        <strain evidence="14">VPI 5359</strain>
    </source>
</reference>
<dbReference type="RefSeq" id="WP_090245530.1">
    <property type="nucleotide sequence ID" value="NZ_FNOU01000013.1"/>
</dbReference>
<evidence type="ECO:0000256" key="11">
    <source>
        <dbReference type="HAMAP-Rule" id="MF_01220"/>
    </source>
</evidence>
<comment type="similarity">
    <text evidence="3 11">Belongs to the UMP kinase family.</text>
</comment>
<keyword evidence="7 11" id="KW-0418">Kinase</keyword>
<dbReference type="PANTHER" id="PTHR42833:SF4">
    <property type="entry name" value="URIDYLATE KINASE PUMPKIN, CHLOROPLASTIC"/>
    <property type="match status" value="1"/>
</dbReference>
<comment type="catalytic activity">
    <reaction evidence="10 11">
        <text>UMP + ATP = UDP + ADP</text>
        <dbReference type="Rhea" id="RHEA:24400"/>
        <dbReference type="ChEBI" id="CHEBI:30616"/>
        <dbReference type="ChEBI" id="CHEBI:57865"/>
        <dbReference type="ChEBI" id="CHEBI:58223"/>
        <dbReference type="ChEBI" id="CHEBI:456216"/>
        <dbReference type="EC" id="2.7.4.22"/>
    </reaction>
</comment>
<feature type="binding site" evidence="11">
    <location>
        <position position="165"/>
    </location>
    <ligand>
        <name>ATP</name>
        <dbReference type="ChEBI" id="CHEBI:30616"/>
    </ligand>
</feature>
<keyword evidence="8 11" id="KW-0067">ATP-binding</keyword>
<comment type="subcellular location">
    <subcellularLocation>
        <location evidence="1 11">Cytoplasm</location>
    </subcellularLocation>
</comment>
<feature type="binding site" evidence="11">
    <location>
        <position position="54"/>
    </location>
    <ligand>
        <name>ATP</name>
        <dbReference type="ChEBI" id="CHEBI:30616"/>
    </ligand>
</feature>
<evidence type="ECO:0000256" key="2">
    <source>
        <dbReference type="ARBA" id="ARBA00004791"/>
    </source>
</evidence>
<dbReference type="InterPro" id="IPR015963">
    <property type="entry name" value="Uridylate_kinase_bac"/>
</dbReference>
<evidence type="ECO:0000256" key="4">
    <source>
        <dbReference type="ARBA" id="ARBA00022490"/>
    </source>
</evidence>
<evidence type="ECO:0000313" key="14">
    <source>
        <dbReference type="Proteomes" id="UP000199652"/>
    </source>
</evidence>
<dbReference type="HAMAP" id="MF_01220_B">
    <property type="entry name" value="PyrH_B"/>
    <property type="match status" value="1"/>
</dbReference>
<dbReference type="UniPathway" id="UPA00159">
    <property type="reaction ID" value="UER00275"/>
</dbReference>
<dbReference type="InterPro" id="IPR036393">
    <property type="entry name" value="AceGlu_kinase-like_sf"/>
</dbReference>
<dbReference type="STRING" id="1528.SAMN04488579_11350"/>
<feature type="domain" description="Aspartate/glutamate/uridylate kinase" evidence="12">
    <location>
        <begin position="6"/>
        <end position="212"/>
    </location>
</feature>
<comment type="activity regulation">
    <text evidence="11">Allosterically activated by GTP. Inhibited by UTP.</text>
</comment>
<dbReference type="SUPFAM" id="SSF53633">
    <property type="entry name" value="Carbamate kinase-like"/>
    <property type="match status" value="1"/>
</dbReference>
<dbReference type="PIRSF" id="PIRSF005650">
    <property type="entry name" value="Uridylate_kin"/>
    <property type="match status" value="1"/>
</dbReference>
<feature type="binding site" evidence="11">
    <location>
        <begin position="11"/>
        <end position="14"/>
    </location>
    <ligand>
        <name>ATP</name>
        <dbReference type="ChEBI" id="CHEBI:30616"/>
    </ligand>
</feature>
<feature type="binding site" evidence="11">
    <location>
        <position position="53"/>
    </location>
    <ligand>
        <name>UMP</name>
        <dbReference type="ChEBI" id="CHEBI:57865"/>
    </ligand>
</feature>
<dbReference type="InterPro" id="IPR001048">
    <property type="entry name" value="Asp/Glu/Uridylate_kinase"/>
</dbReference>
<keyword evidence="6 11" id="KW-0547">Nucleotide-binding</keyword>
<name>A0A1H3GB57_EUBBA</name>
<dbReference type="InterPro" id="IPR011817">
    <property type="entry name" value="Uridylate_kinase"/>
</dbReference>
<evidence type="ECO:0000256" key="6">
    <source>
        <dbReference type="ARBA" id="ARBA00022741"/>
    </source>
</evidence>
<dbReference type="PANTHER" id="PTHR42833">
    <property type="entry name" value="URIDYLATE KINASE"/>
    <property type="match status" value="1"/>
</dbReference>
<keyword evidence="4 11" id="KW-0963">Cytoplasm</keyword>
<keyword evidence="9 11" id="KW-0665">Pyrimidine biosynthesis</keyword>
<dbReference type="Gene3D" id="3.40.1160.10">
    <property type="entry name" value="Acetylglutamate kinase-like"/>
    <property type="match status" value="1"/>
</dbReference>
<evidence type="ECO:0000256" key="3">
    <source>
        <dbReference type="ARBA" id="ARBA00007614"/>
    </source>
</evidence>
<dbReference type="FunFam" id="3.40.1160.10:FF:000001">
    <property type="entry name" value="Uridylate kinase"/>
    <property type="match status" value="1"/>
</dbReference>
<gene>
    <name evidence="11" type="primary">pyrH</name>
    <name evidence="13" type="ORF">SAMN04488579_11350</name>
</gene>
<feature type="binding site" evidence="11">
    <location>
        <position position="58"/>
    </location>
    <ligand>
        <name>ATP</name>
        <dbReference type="ChEBI" id="CHEBI:30616"/>
    </ligand>
</feature>
<dbReference type="Pfam" id="PF00696">
    <property type="entry name" value="AA_kinase"/>
    <property type="match status" value="1"/>
</dbReference>
<evidence type="ECO:0000256" key="8">
    <source>
        <dbReference type="ARBA" id="ARBA00022840"/>
    </source>
</evidence>
<dbReference type="GO" id="GO:0005524">
    <property type="term" value="F:ATP binding"/>
    <property type="evidence" value="ECO:0007669"/>
    <property type="project" value="UniProtKB-KW"/>
</dbReference>
<keyword evidence="11" id="KW-0021">Allosteric enzyme</keyword>
<evidence type="ECO:0000256" key="10">
    <source>
        <dbReference type="ARBA" id="ARBA00047767"/>
    </source>
</evidence>
<feature type="binding site" evidence="11">
    <location>
        <position position="168"/>
    </location>
    <ligand>
        <name>ATP</name>
        <dbReference type="ChEBI" id="CHEBI:30616"/>
    </ligand>
</feature>
<protein>
    <recommendedName>
        <fullName evidence="11">Uridylate kinase</fullName>
        <shortName evidence="11">UK</shortName>
        <ecNumber evidence="11">2.7.4.22</ecNumber>
    </recommendedName>
    <alternativeName>
        <fullName evidence="11">Uridine monophosphate kinase</fullName>
        <shortName evidence="11">UMP kinase</shortName>
        <shortName evidence="11">UMPK</shortName>
    </alternativeName>
</protein>
<organism evidence="13 14">
    <name type="scientific">Eubacterium barkeri</name>
    <name type="common">Clostridium barkeri</name>
    <dbReference type="NCBI Taxonomy" id="1528"/>
    <lineage>
        <taxon>Bacteria</taxon>
        <taxon>Bacillati</taxon>
        <taxon>Bacillota</taxon>
        <taxon>Clostridia</taxon>
        <taxon>Eubacteriales</taxon>
        <taxon>Eubacteriaceae</taxon>
        <taxon>Eubacterium</taxon>
    </lineage>
</organism>
<dbReference type="EMBL" id="FNOU01000013">
    <property type="protein sequence ID" value="SDY00506.1"/>
    <property type="molecule type" value="Genomic_DNA"/>
</dbReference>
<dbReference type="NCBIfam" id="TIGR02075">
    <property type="entry name" value="pyrH_bact"/>
    <property type="match status" value="1"/>
</dbReference>
<dbReference type="EC" id="2.7.4.22" evidence="11"/>
<evidence type="ECO:0000256" key="5">
    <source>
        <dbReference type="ARBA" id="ARBA00022679"/>
    </source>
</evidence>
<keyword evidence="5 11" id="KW-0808">Transferase</keyword>
<feature type="binding site" evidence="11">
    <location>
        <position position="71"/>
    </location>
    <ligand>
        <name>UMP</name>
        <dbReference type="ChEBI" id="CHEBI:57865"/>
    </ligand>
</feature>
<dbReference type="GO" id="GO:0005737">
    <property type="term" value="C:cytoplasm"/>
    <property type="evidence" value="ECO:0007669"/>
    <property type="project" value="UniProtKB-SubCell"/>
</dbReference>
<proteinExistence type="inferred from homology"/>
<feature type="binding site" evidence="11">
    <location>
        <begin position="132"/>
        <end position="139"/>
    </location>
    <ligand>
        <name>UMP</name>
        <dbReference type="ChEBI" id="CHEBI:57865"/>
    </ligand>
</feature>
<evidence type="ECO:0000313" key="13">
    <source>
        <dbReference type="EMBL" id="SDY00506.1"/>
    </source>
</evidence>
<dbReference type="GO" id="GO:0006225">
    <property type="term" value="P:UDP biosynthetic process"/>
    <property type="evidence" value="ECO:0007669"/>
    <property type="project" value="TreeGrafter"/>
</dbReference>
<dbReference type="Proteomes" id="UP000199652">
    <property type="component" value="Unassembled WGS sequence"/>
</dbReference>
<evidence type="ECO:0000256" key="9">
    <source>
        <dbReference type="ARBA" id="ARBA00022975"/>
    </source>
</evidence>
<dbReference type="OrthoDB" id="9807458at2"/>
<comment type="pathway">
    <text evidence="2 11">Pyrimidine metabolism; CTP biosynthesis via de novo pathway; UDP from UMP (UMPK route): step 1/1.</text>
</comment>
<keyword evidence="14" id="KW-1185">Reference proteome</keyword>
<comment type="caution">
    <text evidence="11">Lacks conserved residue(s) required for the propagation of feature annotation.</text>
</comment>
<evidence type="ECO:0000256" key="7">
    <source>
        <dbReference type="ARBA" id="ARBA00022777"/>
    </source>
</evidence>
<dbReference type="GO" id="GO:0044210">
    <property type="term" value="P:'de novo' CTP biosynthetic process"/>
    <property type="evidence" value="ECO:0007669"/>
    <property type="project" value="UniProtKB-UniRule"/>
</dbReference>